<gene>
    <name evidence="2" type="ORF">ABS772_15310</name>
</gene>
<keyword evidence="3" id="KW-1185">Reference proteome</keyword>
<evidence type="ECO:0000313" key="3">
    <source>
        <dbReference type="Proteomes" id="UP001480955"/>
    </source>
</evidence>
<keyword evidence="1" id="KW-0812">Transmembrane</keyword>
<accession>A0ABV1QPQ0</accession>
<dbReference type="RefSeq" id="WP_350395706.1">
    <property type="nucleotide sequence ID" value="NZ_JBELQE010000084.1"/>
</dbReference>
<keyword evidence="1" id="KW-0472">Membrane</keyword>
<evidence type="ECO:0000313" key="2">
    <source>
        <dbReference type="EMBL" id="MER2251285.1"/>
    </source>
</evidence>
<dbReference type="EMBL" id="JBELQE010000084">
    <property type="protein sequence ID" value="MER2251285.1"/>
    <property type="molecule type" value="Genomic_DNA"/>
</dbReference>
<proteinExistence type="predicted"/>
<name>A0ABV1QPQ0_9HYPH</name>
<dbReference type="Proteomes" id="UP001480955">
    <property type="component" value="Unassembled WGS sequence"/>
</dbReference>
<evidence type="ECO:0000256" key="1">
    <source>
        <dbReference type="SAM" id="Phobius"/>
    </source>
</evidence>
<protein>
    <submittedName>
        <fullName evidence="2">Uncharacterized protein</fullName>
    </submittedName>
</protein>
<sequence>MSSTNLISFAEAAIFTAGCALIASRRFDPQRLGAALGLATVTLAVVLAVLALPGSPLTTLANPDGVRNFLN</sequence>
<keyword evidence="1" id="KW-1133">Transmembrane helix</keyword>
<feature type="transmembrane region" description="Helical" evidence="1">
    <location>
        <begin position="35"/>
        <end position="54"/>
    </location>
</feature>
<reference evidence="2 3" key="1">
    <citation type="submission" date="2024-06" db="EMBL/GenBank/DDBJ databases">
        <authorList>
            <person name="Campbell A.G."/>
        </authorList>
    </citation>
    <scope>NUCLEOTIDE SEQUENCE [LARGE SCALE GENOMIC DNA]</scope>
    <source>
        <strain evidence="2 3">EM12</strain>
    </source>
</reference>
<comment type="caution">
    <text evidence="2">The sequence shown here is derived from an EMBL/GenBank/DDBJ whole genome shotgun (WGS) entry which is preliminary data.</text>
</comment>
<organism evidence="2 3">
    <name type="scientific">Methylorubrum podarium</name>
    <dbReference type="NCBI Taxonomy" id="200476"/>
    <lineage>
        <taxon>Bacteria</taxon>
        <taxon>Pseudomonadati</taxon>
        <taxon>Pseudomonadota</taxon>
        <taxon>Alphaproteobacteria</taxon>
        <taxon>Hyphomicrobiales</taxon>
        <taxon>Methylobacteriaceae</taxon>
        <taxon>Methylorubrum</taxon>
    </lineage>
</organism>